<dbReference type="InterPro" id="IPR002792">
    <property type="entry name" value="TRAM_dom"/>
</dbReference>
<organism evidence="7">
    <name type="scientific">Anaerococcus vaginalis</name>
    <dbReference type="NCBI Taxonomy" id="33037"/>
    <lineage>
        <taxon>Bacteria</taxon>
        <taxon>Bacillati</taxon>
        <taxon>Bacillota</taxon>
        <taxon>Tissierellia</taxon>
        <taxon>Tissierellales</taxon>
        <taxon>Peptoniphilaceae</taxon>
        <taxon>Anaerococcus</taxon>
    </lineage>
</organism>
<evidence type="ECO:0000259" key="6">
    <source>
        <dbReference type="PROSITE" id="PS50926"/>
    </source>
</evidence>
<dbReference type="AlphaFoldDB" id="A0A6N2RW19"/>
<gene>
    <name evidence="7" type="primary">rlmCD</name>
    <name evidence="7" type="ORF">AVLFYP127_01550</name>
</gene>
<dbReference type="PROSITE" id="PS50926">
    <property type="entry name" value="TRAM"/>
    <property type="match status" value="1"/>
</dbReference>
<dbReference type="Gene3D" id="2.40.50.140">
    <property type="entry name" value="Nucleic acid-binding proteins"/>
    <property type="match status" value="1"/>
</dbReference>
<feature type="binding site" evidence="4">
    <location>
        <position position="298"/>
    </location>
    <ligand>
        <name>S-adenosyl-L-methionine</name>
        <dbReference type="ChEBI" id="CHEBI:59789"/>
    </ligand>
</feature>
<dbReference type="InterPro" id="IPR010280">
    <property type="entry name" value="U5_MeTrfase_fam"/>
</dbReference>
<comment type="similarity">
    <text evidence="4">Belongs to the class I-like SAM-binding methyltransferase superfamily. RNA M5U methyltransferase family.</text>
</comment>
<dbReference type="RefSeq" id="WP_156328633.1">
    <property type="nucleotide sequence ID" value="NZ_CACRSW010000006.1"/>
</dbReference>
<feature type="binding site" evidence="4">
    <location>
        <position position="345"/>
    </location>
    <ligand>
        <name>S-adenosyl-L-methionine</name>
        <dbReference type="ChEBI" id="CHEBI:59789"/>
    </ligand>
</feature>
<feature type="binding site" evidence="4">
    <location>
        <position position="252"/>
    </location>
    <ligand>
        <name>S-adenosyl-L-methionine</name>
        <dbReference type="ChEBI" id="CHEBI:59789"/>
    </ligand>
</feature>
<evidence type="ECO:0000256" key="4">
    <source>
        <dbReference type="PROSITE-ProRule" id="PRU01024"/>
    </source>
</evidence>
<dbReference type="PROSITE" id="PS51687">
    <property type="entry name" value="SAM_MT_RNA_M5U"/>
    <property type="match status" value="1"/>
</dbReference>
<dbReference type="NCBIfam" id="TIGR00479">
    <property type="entry name" value="rumA"/>
    <property type="match status" value="1"/>
</dbReference>
<evidence type="ECO:0000313" key="7">
    <source>
        <dbReference type="EMBL" id="VYS84361.1"/>
    </source>
</evidence>
<protein>
    <submittedName>
        <fullName evidence="7">23S rRNA (Uracil-C(5))-methyltransferase RlmCD</fullName>
        <ecNumber evidence="7">2.1.1.189</ecNumber>
    </submittedName>
</protein>
<name>A0A6N2RW19_9FIRM</name>
<feature type="domain" description="TRAM" evidence="6">
    <location>
        <begin position="1"/>
        <end position="55"/>
    </location>
</feature>
<reference evidence="7" key="1">
    <citation type="submission" date="2019-11" db="EMBL/GenBank/DDBJ databases">
        <authorList>
            <person name="Feng L."/>
        </authorList>
    </citation>
    <scope>NUCLEOTIDE SEQUENCE</scope>
    <source>
        <strain evidence="7">AvaginalisLFYP127</strain>
    </source>
</reference>
<evidence type="ECO:0000256" key="3">
    <source>
        <dbReference type="ARBA" id="ARBA00022691"/>
    </source>
</evidence>
<dbReference type="PANTHER" id="PTHR11061:SF30">
    <property type="entry name" value="TRNA (URACIL(54)-C(5))-METHYLTRANSFERASE"/>
    <property type="match status" value="1"/>
</dbReference>
<evidence type="ECO:0000256" key="2">
    <source>
        <dbReference type="ARBA" id="ARBA00022679"/>
    </source>
</evidence>
<keyword evidence="1 4" id="KW-0489">Methyltransferase</keyword>
<feature type="active site" evidence="5">
    <location>
        <position position="372"/>
    </location>
</feature>
<keyword evidence="2 4" id="KW-0808">Transferase</keyword>
<dbReference type="Gene3D" id="3.40.50.150">
    <property type="entry name" value="Vaccinia Virus protein VP39"/>
    <property type="match status" value="1"/>
</dbReference>
<feature type="active site" description="Nucleophile" evidence="4">
    <location>
        <position position="372"/>
    </location>
</feature>
<keyword evidence="3 4" id="KW-0949">S-adenosyl-L-methionine</keyword>
<feature type="binding site" evidence="4">
    <location>
        <position position="279"/>
    </location>
    <ligand>
        <name>S-adenosyl-L-methionine</name>
        <dbReference type="ChEBI" id="CHEBI:59789"/>
    </ligand>
</feature>
<evidence type="ECO:0000256" key="5">
    <source>
        <dbReference type="PROSITE-ProRule" id="PRU10015"/>
    </source>
</evidence>
<dbReference type="GO" id="GO:0070041">
    <property type="term" value="F:rRNA (uridine-C5-)-methyltransferase activity"/>
    <property type="evidence" value="ECO:0007669"/>
    <property type="project" value="TreeGrafter"/>
</dbReference>
<dbReference type="InterPro" id="IPR012340">
    <property type="entry name" value="NA-bd_OB-fold"/>
</dbReference>
<dbReference type="CDD" id="cd02440">
    <property type="entry name" value="AdoMet_MTases"/>
    <property type="match status" value="1"/>
</dbReference>
<dbReference type="InterPro" id="IPR029063">
    <property type="entry name" value="SAM-dependent_MTases_sf"/>
</dbReference>
<dbReference type="PANTHER" id="PTHR11061">
    <property type="entry name" value="RNA M5U METHYLTRANSFERASE"/>
    <property type="match status" value="1"/>
</dbReference>
<proteinExistence type="inferred from homology"/>
<accession>A0A6N2RW19</accession>
<dbReference type="EMBL" id="CACRSW010000006">
    <property type="protein sequence ID" value="VYS84361.1"/>
    <property type="molecule type" value="Genomic_DNA"/>
</dbReference>
<dbReference type="GO" id="GO:0070475">
    <property type="term" value="P:rRNA base methylation"/>
    <property type="evidence" value="ECO:0007669"/>
    <property type="project" value="TreeGrafter"/>
</dbReference>
<dbReference type="Gene3D" id="2.40.50.1070">
    <property type="match status" value="1"/>
</dbReference>
<evidence type="ECO:0000256" key="1">
    <source>
        <dbReference type="ARBA" id="ARBA00022603"/>
    </source>
</evidence>
<sequence length="425" mass="49112">MEIKNIKIIDILQDGRAVAKTESKTAFIEGAIYGEVCNIKVNNEKKNFFEAEKTKTLEKSPYLRKPPCPYYYECGGCSIMDINYKTQIKLKKNLIKNALLKSAKIKIDDLEIIENKEFGYRNKIRLQIAKNGKFAYNKKYSNDLVEIKDCLLAKDLIRENLEKIEEITKDITKKYPNSLEEITIRANEKEILLNIKIKDKEIIPYIKNQYKNSTYNINLINKKEKINISGKDYLIYNLLGKKFKISMNDFYQVNDNMTKKLYKTAKEFLGENQKVLDLFCGSATSSIAINDDHVVGIEINKNAIKDAKESAKENDLKDYKFIAKNANYIDDKFIKKEKIDAIVVDPPRAGLDKEIIKTIAKTKIKKIVYISCNPQTLARDIKRFQDKGYNLEKIKGCDMFSETMHLEMVALLSKLDVDKHISVKI</sequence>
<dbReference type="SUPFAM" id="SSF50249">
    <property type="entry name" value="Nucleic acid-binding proteins"/>
    <property type="match status" value="1"/>
</dbReference>
<dbReference type="Pfam" id="PF05958">
    <property type="entry name" value="tRNA_U5-meth_tr"/>
    <property type="match status" value="1"/>
</dbReference>
<dbReference type="InterPro" id="IPR030390">
    <property type="entry name" value="MeTrfase_TrmA_AS"/>
</dbReference>
<dbReference type="EC" id="2.1.1.189" evidence="7"/>
<dbReference type="SUPFAM" id="SSF53335">
    <property type="entry name" value="S-adenosyl-L-methionine-dependent methyltransferases"/>
    <property type="match status" value="1"/>
</dbReference>
<dbReference type="PROSITE" id="PS01230">
    <property type="entry name" value="TRMA_1"/>
    <property type="match status" value="1"/>
</dbReference>